<dbReference type="InterPro" id="IPR005614">
    <property type="entry name" value="NrfD-like"/>
</dbReference>
<evidence type="ECO:0000256" key="6">
    <source>
        <dbReference type="ARBA" id="ARBA00023136"/>
    </source>
</evidence>
<dbReference type="EMBL" id="JACRIW010000023">
    <property type="protein sequence ID" value="MBI5168448.1"/>
    <property type="molecule type" value="Genomic_DNA"/>
</dbReference>
<evidence type="ECO:0000256" key="4">
    <source>
        <dbReference type="ARBA" id="ARBA00022692"/>
    </source>
</evidence>
<keyword evidence="3" id="KW-1003">Cell membrane</keyword>
<feature type="transmembrane region" description="Helical" evidence="7">
    <location>
        <begin position="20"/>
        <end position="47"/>
    </location>
</feature>
<feature type="transmembrane region" description="Helical" evidence="7">
    <location>
        <begin position="97"/>
        <end position="118"/>
    </location>
</feature>
<dbReference type="Gene3D" id="1.20.1630.10">
    <property type="entry name" value="Formate dehydrogenase/DMSO reductase domain"/>
    <property type="match status" value="1"/>
</dbReference>
<dbReference type="GO" id="GO:0005886">
    <property type="term" value="C:plasma membrane"/>
    <property type="evidence" value="ECO:0007669"/>
    <property type="project" value="UniProtKB-SubCell"/>
</dbReference>
<accession>A0A933W236</accession>
<keyword evidence="4 7" id="KW-0812">Transmembrane</keyword>
<dbReference type="PANTHER" id="PTHR34856:SF2">
    <property type="entry name" value="PROTEIN NRFD"/>
    <property type="match status" value="1"/>
</dbReference>
<feature type="transmembrane region" description="Helical" evidence="7">
    <location>
        <begin position="222"/>
        <end position="239"/>
    </location>
</feature>
<comment type="subcellular location">
    <subcellularLocation>
        <location evidence="1">Cell membrane</location>
        <topology evidence="1">Multi-pass membrane protein</topology>
    </subcellularLocation>
</comment>
<reference evidence="8" key="1">
    <citation type="submission" date="2020-07" db="EMBL/GenBank/DDBJ databases">
        <title>Huge and variable diversity of episymbiotic CPR bacteria and DPANN archaea in groundwater ecosystems.</title>
        <authorList>
            <person name="He C.Y."/>
            <person name="Keren R."/>
            <person name="Whittaker M."/>
            <person name="Farag I.F."/>
            <person name="Doudna J."/>
            <person name="Cate J.H.D."/>
            <person name="Banfield J.F."/>
        </authorList>
    </citation>
    <scope>NUCLEOTIDE SEQUENCE</scope>
    <source>
        <strain evidence="8">NC_groundwater_1813_Pr3_B-0.1um_71_17</strain>
    </source>
</reference>
<sequence>MLEITTTRANHLVDPSLHVWAWQIPVYLFLGGLVAGMMMIHGWFTFADRHRRAESVSQLLPALGLVLLSAGMGALFLDLEHKLFVWRLYTTFQITSPMSWGAWILIAVYPALFAALLLRVPEPLATRVPVLRAWSAALLADPARVRFVAAANMTLGALLGVYTGILLSTLGARPLWNSALLGPLFLASGLSSAAALVHMVARDGAESELLARADNRLLTAELAILGLFLIGLVTAPRVHQQAAALLLGGPFTAFFWVGVVGLGIAVPLFVQTLAVGRRVRHTAVAPVLVLAGGLLLRFVFVYAGQVSHYGPF</sequence>
<feature type="transmembrane region" description="Helical" evidence="7">
    <location>
        <begin position="282"/>
        <end position="303"/>
    </location>
</feature>
<evidence type="ECO:0000313" key="9">
    <source>
        <dbReference type="Proteomes" id="UP000696931"/>
    </source>
</evidence>
<protein>
    <submittedName>
        <fullName evidence="8">Polysulfide reductase NrfD</fullName>
    </submittedName>
</protein>
<comment type="caution">
    <text evidence="8">The sequence shown here is derived from an EMBL/GenBank/DDBJ whole genome shotgun (WGS) entry which is preliminary data.</text>
</comment>
<dbReference type="Proteomes" id="UP000696931">
    <property type="component" value="Unassembled WGS sequence"/>
</dbReference>
<comment type="similarity">
    <text evidence="2">Belongs to the NrfD family.</text>
</comment>
<evidence type="ECO:0000313" key="8">
    <source>
        <dbReference type="EMBL" id="MBI5168448.1"/>
    </source>
</evidence>
<keyword evidence="6 7" id="KW-0472">Membrane</keyword>
<feature type="transmembrane region" description="Helical" evidence="7">
    <location>
        <begin position="179"/>
        <end position="201"/>
    </location>
</feature>
<organism evidence="8 9">
    <name type="scientific">Eiseniibacteriota bacterium</name>
    <dbReference type="NCBI Taxonomy" id="2212470"/>
    <lineage>
        <taxon>Bacteria</taxon>
        <taxon>Candidatus Eiseniibacteriota</taxon>
    </lineage>
</organism>
<dbReference type="Pfam" id="PF03916">
    <property type="entry name" value="NrfD"/>
    <property type="match status" value="1"/>
</dbReference>
<keyword evidence="5 7" id="KW-1133">Transmembrane helix</keyword>
<feature type="transmembrane region" description="Helical" evidence="7">
    <location>
        <begin position="59"/>
        <end position="77"/>
    </location>
</feature>
<proteinExistence type="inferred from homology"/>
<dbReference type="AlphaFoldDB" id="A0A933W236"/>
<dbReference type="PANTHER" id="PTHR34856">
    <property type="entry name" value="PROTEIN NRFD"/>
    <property type="match status" value="1"/>
</dbReference>
<dbReference type="InterPro" id="IPR052049">
    <property type="entry name" value="Electron_transfer_protein"/>
</dbReference>
<feature type="transmembrane region" description="Helical" evidence="7">
    <location>
        <begin position="147"/>
        <end position="167"/>
    </location>
</feature>
<evidence type="ECO:0000256" key="1">
    <source>
        <dbReference type="ARBA" id="ARBA00004651"/>
    </source>
</evidence>
<evidence type="ECO:0000256" key="7">
    <source>
        <dbReference type="SAM" id="Phobius"/>
    </source>
</evidence>
<evidence type="ECO:0000256" key="2">
    <source>
        <dbReference type="ARBA" id="ARBA00008929"/>
    </source>
</evidence>
<evidence type="ECO:0000256" key="3">
    <source>
        <dbReference type="ARBA" id="ARBA00022475"/>
    </source>
</evidence>
<feature type="transmembrane region" description="Helical" evidence="7">
    <location>
        <begin position="251"/>
        <end position="270"/>
    </location>
</feature>
<name>A0A933W236_UNCEI</name>
<evidence type="ECO:0000256" key="5">
    <source>
        <dbReference type="ARBA" id="ARBA00022989"/>
    </source>
</evidence>
<gene>
    <name evidence="8" type="primary">nrfD</name>
    <name evidence="8" type="ORF">HZA61_03070</name>
</gene>